<organism evidence="2 3">
    <name type="scientific">Methanocaldococcus jannaschii</name>
    <dbReference type="NCBI Taxonomy" id="2190"/>
    <lineage>
        <taxon>Archaea</taxon>
        <taxon>Methanobacteriati</taxon>
        <taxon>Methanobacteriota</taxon>
        <taxon>Methanomada group</taxon>
        <taxon>Methanococci</taxon>
        <taxon>Methanococcales</taxon>
        <taxon>Methanocaldococcaceae</taxon>
        <taxon>Methanocaldococcus</taxon>
    </lineage>
</organism>
<proteinExistence type="predicted"/>
<dbReference type="Proteomes" id="UP000645676">
    <property type="component" value="Unassembled WGS sequence"/>
</dbReference>
<dbReference type="AlphaFoldDB" id="A0A832T3N6"/>
<protein>
    <submittedName>
        <fullName evidence="2">Uncharacterized protein</fullName>
    </submittedName>
</protein>
<comment type="caution">
    <text evidence="2">The sequence shown here is derived from an EMBL/GenBank/DDBJ whole genome shotgun (WGS) entry which is preliminary data.</text>
</comment>
<evidence type="ECO:0000256" key="1">
    <source>
        <dbReference type="SAM" id="Phobius"/>
    </source>
</evidence>
<feature type="transmembrane region" description="Helical" evidence="1">
    <location>
        <begin position="82"/>
        <end position="106"/>
    </location>
</feature>
<keyword evidence="1" id="KW-1133">Transmembrane helix</keyword>
<name>A0A832T3N6_9EURY</name>
<gene>
    <name evidence="2" type="ORF">HA335_02665</name>
</gene>
<evidence type="ECO:0000313" key="3">
    <source>
        <dbReference type="Proteomes" id="UP000645676"/>
    </source>
</evidence>
<accession>A0A832T3N6</accession>
<dbReference type="EMBL" id="DUJR01000012">
    <property type="protein sequence ID" value="HII59476.1"/>
    <property type="molecule type" value="Genomic_DNA"/>
</dbReference>
<keyword evidence="1" id="KW-0472">Membrane</keyword>
<dbReference type="RefSeq" id="WP_064496717.1">
    <property type="nucleotide sequence ID" value="NC_000909.1"/>
</dbReference>
<keyword evidence="1" id="KW-0812">Transmembrane</keyword>
<sequence length="109" mass="12813">MAIAYAKLYEIIAKYIKDEKRAEELYNAVVEVIKEEKIIVKHELKDELKNELATKEDIMLAEERILRYVDNRFNQLDKKMTVGFVILILLYILTNPNAIELIKLLFGVK</sequence>
<reference evidence="2" key="1">
    <citation type="journal article" date="2020" name="bioRxiv">
        <title>A rank-normalized archaeal taxonomy based on genome phylogeny resolves widespread incomplete and uneven classifications.</title>
        <authorList>
            <person name="Rinke C."/>
            <person name="Chuvochina M."/>
            <person name="Mussig A.J."/>
            <person name="Chaumeil P.-A."/>
            <person name="Waite D.W."/>
            <person name="Whitman W.B."/>
            <person name="Parks D.H."/>
            <person name="Hugenholtz P."/>
        </authorList>
    </citation>
    <scope>NUCLEOTIDE SEQUENCE</scope>
    <source>
        <strain evidence="2">UBA8849</strain>
    </source>
</reference>
<evidence type="ECO:0000313" key="2">
    <source>
        <dbReference type="EMBL" id="HII59476.1"/>
    </source>
</evidence>